<accession>A0A1X9SP08</accession>
<organism evidence="15 16">
    <name type="scientific">Campylobacter lanienae NCTC 13004</name>
    <dbReference type="NCBI Taxonomy" id="1031753"/>
    <lineage>
        <taxon>Bacteria</taxon>
        <taxon>Pseudomonadati</taxon>
        <taxon>Campylobacterota</taxon>
        <taxon>Epsilonproteobacteria</taxon>
        <taxon>Campylobacterales</taxon>
        <taxon>Campylobacteraceae</taxon>
        <taxon>Campylobacter</taxon>
    </lineage>
</organism>
<reference evidence="16" key="2">
    <citation type="journal article" date="2017" name="Genome Biol. Evol.">
        <title>Comparative genomic analysis identifies a Campylobacter clade deficient in selenium metabolism.</title>
        <authorList>
            <person name="Miller W.G."/>
            <person name="Yee E."/>
            <person name="Lopes B.S."/>
            <person name="Chapman M.H."/>
            <person name="Huynh S."/>
            <person name="Bono J.L."/>
            <person name="Parker C.T."/>
            <person name="Strachan N.J.C."/>
            <person name="Forbes K.J."/>
        </authorList>
    </citation>
    <scope>NUCLEOTIDE SEQUENCE [LARGE SCALE GENOMIC DNA]</scope>
    <source>
        <strain evidence="16">NCTC 13004</strain>
    </source>
</reference>
<dbReference type="GO" id="GO:0045259">
    <property type="term" value="C:proton-transporting ATP synthase complex"/>
    <property type="evidence" value="ECO:0007669"/>
    <property type="project" value="UniProtKB-KW"/>
</dbReference>
<keyword evidence="2 13" id="KW-0813">Transport</keyword>
<evidence type="ECO:0000256" key="11">
    <source>
        <dbReference type="ARBA" id="ARBA00025614"/>
    </source>
</evidence>
<evidence type="ECO:0000256" key="7">
    <source>
        <dbReference type="ARBA" id="ARBA00023065"/>
    </source>
</evidence>
<evidence type="ECO:0000256" key="13">
    <source>
        <dbReference type="RuleBase" id="RU003848"/>
    </source>
</evidence>
<evidence type="ECO:0000256" key="12">
    <source>
        <dbReference type="ARBA" id="ARBA00037847"/>
    </source>
</evidence>
<dbReference type="Pfam" id="PF00430">
    <property type="entry name" value="ATP-synt_B"/>
    <property type="match status" value="1"/>
</dbReference>
<keyword evidence="4 13" id="KW-0812">Transmembrane</keyword>
<keyword evidence="15" id="KW-0378">Hydrolase</keyword>
<dbReference type="RefSeq" id="WP_096014091.1">
    <property type="nucleotide sequence ID" value="NZ_CP015578.1"/>
</dbReference>
<dbReference type="GO" id="GO:0015986">
    <property type="term" value="P:proton motive force-driven ATP synthesis"/>
    <property type="evidence" value="ECO:0007669"/>
    <property type="project" value="InterPro"/>
</dbReference>
<dbReference type="Proteomes" id="UP000202031">
    <property type="component" value="Chromosome"/>
</dbReference>
<dbReference type="CDD" id="cd06503">
    <property type="entry name" value="ATP-synt_Fo_b"/>
    <property type="match status" value="1"/>
</dbReference>
<evidence type="ECO:0000313" key="15">
    <source>
        <dbReference type="EMBL" id="ARQ97948.1"/>
    </source>
</evidence>
<evidence type="ECO:0000256" key="4">
    <source>
        <dbReference type="ARBA" id="ARBA00022692"/>
    </source>
</evidence>
<protein>
    <submittedName>
        <fullName evidence="15">ATP synthase, F0 complex, b' subunit</fullName>
        <ecNumber evidence="15">3.6.3.14</ecNumber>
    </submittedName>
</protein>
<evidence type="ECO:0000256" key="9">
    <source>
        <dbReference type="ARBA" id="ARBA00023310"/>
    </source>
</evidence>
<comment type="function">
    <text evidence="11">Component of the F(0) channel, it forms part of the peripheral stalk, linking F(1) to F(0). The b'-subunit is a diverged and duplicated form of b found in plants and photosynthetic bacteria.</text>
</comment>
<dbReference type="GO" id="GO:0046961">
    <property type="term" value="F:proton-transporting ATPase activity, rotational mechanism"/>
    <property type="evidence" value="ECO:0007669"/>
    <property type="project" value="TreeGrafter"/>
</dbReference>
<dbReference type="InterPro" id="IPR050059">
    <property type="entry name" value="ATP_synthase_B_chain"/>
</dbReference>
<dbReference type="NCBIfam" id="NF006293">
    <property type="entry name" value="PRK08476.1"/>
    <property type="match status" value="1"/>
</dbReference>
<keyword evidence="3 13" id="KW-0138">CF(0)</keyword>
<evidence type="ECO:0000256" key="10">
    <source>
        <dbReference type="ARBA" id="ARBA00025198"/>
    </source>
</evidence>
<evidence type="ECO:0000256" key="1">
    <source>
        <dbReference type="ARBA" id="ARBA00005513"/>
    </source>
</evidence>
<dbReference type="PANTHER" id="PTHR33445:SF1">
    <property type="entry name" value="ATP SYNTHASE SUBUNIT B"/>
    <property type="match status" value="1"/>
</dbReference>
<proteinExistence type="inferred from homology"/>
<dbReference type="PANTHER" id="PTHR33445">
    <property type="entry name" value="ATP SYNTHASE SUBUNIT B', CHLOROPLASTIC"/>
    <property type="match status" value="1"/>
</dbReference>
<evidence type="ECO:0000256" key="5">
    <source>
        <dbReference type="ARBA" id="ARBA00022781"/>
    </source>
</evidence>
<keyword evidence="6 14" id="KW-1133">Transmembrane helix</keyword>
<evidence type="ECO:0000256" key="3">
    <source>
        <dbReference type="ARBA" id="ARBA00022547"/>
    </source>
</evidence>
<keyword evidence="7 13" id="KW-0406">Ion transport</keyword>
<dbReference type="GeneID" id="46921692"/>
<dbReference type="KEGG" id="clx:CLAN_1224"/>
<evidence type="ECO:0000256" key="6">
    <source>
        <dbReference type="ARBA" id="ARBA00022989"/>
    </source>
</evidence>
<feature type="transmembrane region" description="Helical" evidence="14">
    <location>
        <begin position="6"/>
        <end position="28"/>
    </location>
</feature>
<comment type="subcellular location">
    <subcellularLocation>
        <location evidence="12">Endomembrane system</location>
        <topology evidence="12">Single-pass membrane protein</topology>
    </subcellularLocation>
</comment>
<evidence type="ECO:0000313" key="16">
    <source>
        <dbReference type="Proteomes" id="UP000202031"/>
    </source>
</evidence>
<sequence>MLQIDPPLLLITLVIFLGLIFVLNSILYKPLLGFIDDRNRSIKNDEESVSKNASDVGSYEAQIDKILSDARAEAQAKKHAALSQAKEKAATQIAIKKESLEADYNSFIAGLIDRKAELKSNLTAKIPELKSALAGSLSKI</sequence>
<evidence type="ECO:0000256" key="14">
    <source>
        <dbReference type="SAM" id="Phobius"/>
    </source>
</evidence>
<dbReference type="GO" id="GO:0012505">
    <property type="term" value="C:endomembrane system"/>
    <property type="evidence" value="ECO:0007669"/>
    <property type="project" value="UniProtKB-SubCell"/>
</dbReference>
<evidence type="ECO:0000256" key="2">
    <source>
        <dbReference type="ARBA" id="ARBA00022448"/>
    </source>
</evidence>
<reference evidence="16" key="1">
    <citation type="journal article" date="2017" name="Genome Biol. Evol.">
        <title>Comparative Genomic Analysis Identifies a Campylobacter Clade Deficient in Selenium Metabolism.</title>
        <authorList>
            <person name="Miller W.G."/>
            <person name="Yee E."/>
            <person name="Lopes B.S."/>
            <person name="Chapman M.H."/>
            <person name="Huynh S."/>
            <person name="Bono J.L."/>
            <person name="Parker C.T."/>
            <person name="Strachan N.J.C."/>
            <person name="Forbes K.J."/>
        </authorList>
    </citation>
    <scope>NUCLEOTIDE SEQUENCE [LARGE SCALE GENOMIC DNA]</scope>
    <source>
        <strain evidence="16">NCTC 13004</strain>
    </source>
</reference>
<comment type="function">
    <text evidence="10">F(1)F(0) ATP synthase produces ATP from ADP in the presence of a proton or sodium gradient. F-type ATPases consist of two structural domains, F(1) containing the extramembraneous catalytic core and F(0) containing the membrane proton channel, linked together by a central stalk and a peripheral stalk. During catalysis, ATP synthesis in the catalytic domain of F(1) is coupled via a rotary mechanism of the central stalk subunits to proton translocation.</text>
</comment>
<dbReference type="EMBL" id="CP015578">
    <property type="protein sequence ID" value="ARQ97948.1"/>
    <property type="molecule type" value="Genomic_DNA"/>
</dbReference>
<keyword evidence="5 13" id="KW-0375">Hydrogen ion transport</keyword>
<keyword evidence="9" id="KW-0066">ATP synthesis</keyword>
<gene>
    <name evidence="15" type="primary">atpF'</name>
    <name evidence="15" type="ORF">CLAN_1224</name>
</gene>
<dbReference type="EC" id="3.6.3.14" evidence="15"/>
<evidence type="ECO:0000256" key="8">
    <source>
        <dbReference type="ARBA" id="ARBA00023136"/>
    </source>
</evidence>
<dbReference type="AlphaFoldDB" id="A0A1X9SP08"/>
<comment type="similarity">
    <text evidence="1 13">Belongs to the ATPase B chain family.</text>
</comment>
<dbReference type="InterPro" id="IPR002146">
    <property type="entry name" value="ATP_synth_b/b'su_bac/chlpt"/>
</dbReference>
<name>A0A1X9SP08_9BACT</name>
<dbReference type="GO" id="GO:0016787">
    <property type="term" value="F:hydrolase activity"/>
    <property type="evidence" value="ECO:0007669"/>
    <property type="project" value="UniProtKB-KW"/>
</dbReference>
<keyword evidence="8 14" id="KW-0472">Membrane</keyword>